<dbReference type="Proteomes" id="UP001247620">
    <property type="component" value="Unassembled WGS sequence"/>
</dbReference>
<gene>
    <name evidence="1" type="ORF">J2W55_002788</name>
</gene>
<accession>A0ABU1TCL1</accession>
<comment type="caution">
    <text evidence="1">The sequence shown here is derived from an EMBL/GenBank/DDBJ whole genome shotgun (WGS) entry which is preliminary data.</text>
</comment>
<dbReference type="EMBL" id="JAVDUU010000003">
    <property type="protein sequence ID" value="MDR6942935.1"/>
    <property type="molecule type" value="Genomic_DNA"/>
</dbReference>
<dbReference type="RefSeq" id="WP_310096518.1">
    <property type="nucleotide sequence ID" value="NZ_JAVDUU010000003.1"/>
</dbReference>
<evidence type="ECO:0000313" key="1">
    <source>
        <dbReference type="EMBL" id="MDR6942935.1"/>
    </source>
</evidence>
<protein>
    <recommendedName>
        <fullName evidence="3">SIR2-like domain-containing protein</fullName>
    </recommendedName>
</protein>
<keyword evidence="2" id="KW-1185">Reference proteome</keyword>
<evidence type="ECO:0000313" key="2">
    <source>
        <dbReference type="Proteomes" id="UP001247620"/>
    </source>
</evidence>
<sequence length="390" mass="44866">MAISLLLGAGFSVNKGYPSARKLNGIIAGLKVTDFCVSTGGAVCDFPSGTQQDPFWYSSYFQLKLFLLELIQFYCSTRAFDYEAFYDYLSNALNDEKESENLKAFCEGFRKKHKSETDDVNLMYGTINIYNQLIAKYLVDGEGIKFYEPAHIGGVIYPGYTGFLHCLTQWGDIGKVYIHTLNHDLFFETFKSSDWLKGELADGFEEMGSPYFGELRDQYKVRLSFFAEKYDQRYNLYKLHGSIDQYPFHIQNYGIDNFIKIKKGIAAGDLLKEVVSEDGDKIYIRDWINYHSDFLSGTTSKILRYNEPIYYKVVFDHFRKNLETSDRLIIIGYGCRDTEINQLIIEHAGGRPIFLVDPYPHNDTYAFCERAGGKLIVKNLENLTVTHFNL</sequence>
<proteinExistence type="predicted"/>
<name>A0ABU1TCL1_9SPHI</name>
<reference evidence="1 2" key="1">
    <citation type="submission" date="2023-07" db="EMBL/GenBank/DDBJ databases">
        <title>Sorghum-associated microbial communities from plants grown in Nebraska, USA.</title>
        <authorList>
            <person name="Schachtman D."/>
        </authorList>
    </citation>
    <scope>NUCLEOTIDE SEQUENCE [LARGE SCALE GENOMIC DNA]</scope>
    <source>
        <strain evidence="1 2">3262</strain>
    </source>
</reference>
<evidence type="ECO:0008006" key="3">
    <source>
        <dbReference type="Google" id="ProtNLM"/>
    </source>
</evidence>
<organism evidence="1 2">
    <name type="scientific">Mucilaginibacter pocheonensis</name>
    <dbReference type="NCBI Taxonomy" id="398050"/>
    <lineage>
        <taxon>Bacteria</taxon>
        <taxon>Pseudomonadati</taxon>
        <taxon>Bacteroidota</taxon>
        <taxon>Sphingobacteriia</taxon>
        <taxon>Sphingobacteriales</taxon>
        <taxon>Sphingobacteriaceae</taxon>
        <taxon>Mucilaginibacter</taxon>
    </lineage>
</organism>